<dbReference type="InterPro" id="IPR025827">
    <property type="entry name" value="Zn_ribbon_recom_dom"/>
</dbReference>
<feature type="domain" description="Recombinase" evidence="3">
    <location>
        <begin position="167"/>
        <end position="307"/>
    </location>
</feature>
<protein>
    <recommendedName>
        <fullName evidence="6">Recombinase family protein</fullName>
    </recommendedName>
</protein>
<reference evidence="4 5" key="1">
    <citation type="submission" date="2016-10" db="EMBL/GenBank/DDBJ databases">
        <title>Comparative genomics of Bacillus thuringiensis reveals a path to pathogens against multiple invertebrate hosts.</title>
        <authorList>
            <person name="Zheng J."/>
            <person name="Gao Q."/>
            <person name="Liu H."/>
            <person name="Peng D."/>
            <person name="Ruan L."/>
            <person name="Sun M."/>
        </authorList>
    </citation>
    <scope>NUCLEOTIDE SEQUENCE [LARGE SCALE GENOMIC DNA]</scope>
    <source>
        <strain evidence="4">BGSC 4CE1</strain>
    </source>
</reference>
<dbReference type="SUPFAM" id="SSF53041">
    <property type="entry name" value="Resolvase-like"/>
    <property type="match status" value="1"/>
</dbReference>
<dbReference type="PANTHER" id="PTHR30461:SF23">
    <property type="entry name" value="DNA RECOMBINASE-RELATED"/>
    <property type="match status" value="1"/>
</dbReference>
<dbReference type="Gene3D" id="3.90.1750.20">
    <property type="entry name" value="Putative Large Serine Recombinase, Chain B, Domain 2"/>
    <property type="match status" value="1"/>
</dbReference>
<comment type="caution">
    <text evidence="4">The sequence shown here is derived from an EMBL/GenBank/DDBJ whole genome shotgun (WGS) entry which is preliminary data.</text>
</comment>
<dbReference type="GO" id="GO:0000150">
    <property type="term" value="F:DNA strand exchange activity"/>
    <property type="evidence" value="ECO:0007669"/>
    <property type="project" value="InterPro"/>
</dbReference>
<gene>
    <name evidence="4" type="ORF">BK749_01595</name>
</gene>
<dbReference type="PANTHER" id="PTHR30461">
    <property type="entry name" value="DNA-INVERTASE FROM LAMBDOID PROPHAGE"/>
    <property type="match status" value="1"/>
</dbReference>
<keyword evidence="1" id="KW-0175">Coiled coil</keyword>
<dbReference type="Pfam" id="PF13408">
    <property type="entry name" value="Zn_ribbon_recom"/>
    <property type="match status" value="1"/>
</dbReference>
<evidence type="ECO:0000259" key="3">
    <source>
        <dbReference type="PROSITE" id="PS51737"/>
    </source>
</evidence>
<feature type="domain" description="Resolvase/invertase-type recombinase catalytic" evidence="2">
    <location>
        <begin position="13"/>
        <end position="160"/>
    </location>
</feature>
<dbReference type="InterPro" id="IPR038109">
    <property type="entry name" value="DNA_bind_recomb_sf"/>
</dbReference>
<dbReference type="RefSeq" id="WP_000063674.1">
    <property type="nucleotide sequence ID" value="NZ_NFDQ01000012.1"/>
</dbReference>
<dbReference type="Proteomes" id="UP000194911">
    <property type="component" value="Unassembled WGS sequence"/>
</dbReference>
<dbReference type="PROSITE" id="PS51737">
    <property type="entry name" value="RECOMBINASE_DNA_BIND"/>
    <property type="match status" value="1"/>
</dbReference>
<dbReference type="CDD" id="cd00338">
    <property type="entry name" value="Ser_Recombinase"/>
    <property type="match status" value="1"/>
</dbReference>
<accession>A0A243D2B1</accession>
<dbReference type="GO" id="GO:0003677">
    <property type="term" value="F:DNA binding"/>
    <property type="evidence" value="ECO:0007669"/>
    <property type="project" value="InterPro"/>
</dbReference>
<evidence type="ECO:0000313" key="5">
    <source>
        <dbReference type="Proteomes" id="UP000194911"/>
    </source>
</evidence>
<dbReference type="AlphaFoldDB" id="A0A243D2B1"/>
<dbReference type="EMBL" id="NFDQ01000012">
    <property type="protein sequence ID" value="OTY80057.1"/>
    <property type="molecule type" value="Genomic_DNA"/>
</dbReference>
<sequence length="523" mass="59591">MSNAVEVIKNNSKIAIYIRVSTTRFSQKESLENQLSYFENHIRQIGAVIYDVYIDNGITGTSMAKRDGLKKLMKEAEKQKFDVVYVKSISRWARDTVDSINLVRKLKGLKINLKSITENYDAFSDTGEFLLTVHSAIAQQESEIASSRIKFSTQETSRKGIHHGTPPYGYKKINKRLVPHSLTATTVKEIFRLYLYGGWGTQKIANHLTAQHIPTPRAVLGAKNAGQTWYDSTIRLILTNPHYVGDLVQGRQTTDDNDKIFLQERGYKNRINLDSEHHIIVRNAHDSLISREEFKEVQSKLNHKAKKFFRGRGNKALFARLAFCADCGSGMVYKKDRNSYVCGTYQRNGSKKCSSHVIKHNILKTAVLSDVSELASSATNMKELLEVTLKRAGIQVNHLKEELNRVSQDIKNADKELTLLTLTLAKGQITPEIFKMTSDVIIEEQNLLKKRVGEINQLLHIEEDKEQDLTVFQLELERFVNMKLSDIEVLRHMLHKLINKIEVFSDSSLNIHYNFKKPILGGA</sequence>
<evidence type="ECO:0008006" key="6">
    <source>
        <dbReference type="Google" id="ProtNLM"/>
    </source>
</evidence>
<dbReference type="Pfam" id="PF07508">
    <property type="entry name" value="Recombinase"/>
    <property type="match status" value="1"/>
</dbReference>
<name>A0A243D2B1_BACTU</name>
<proteinExistence type="predicted"/>
<organism evidence="4 5">
    <name type="scientific">Bacillus thuringiensis serovar vazensis</name>
    <dbReference type="NCBI Taxonomy" id="180867"/>
    <lineage>
        <taxon>Bacteria</taxon>
        <taxon>Bacillati</taxon>
        <taxon>Bacillota</taxon>
        <taxon>Bacilli</taxon>
        <taxon>Bacillales</taxon>
        <taxon>Bacillaceae</taxon>
        <taxon>Bacillus</taxon>
        <taxon>Bacillus cereus group</taxon>
    </lineage>
</organism>
<dbReference type="InterPro" id="IPR006119">
    <property type="entry name" value="Resolv_N"/>
</dbReference>
<dbReference type="PROSITE" id="PS51736">
    <property type="entry name" value="RECOMBINASES_3"/>
    <property type="match status" value="1"/>
</dbReference>
<evidence type="ECO:0000313" key="4">
    <source>
        <dbReference type="EMBL" id="OTY80057.1"/>
    </source>
</evidence>
<dbReference type="Gene3D" id="3.40.50.1390">
    <property type="entry name" value="Resolvase, N-terminal catalytic domain"/>
    <property type="match status" value="1"/>
</dbReference>
<evidence type="ECO:0000259" key="2">
    <source>
        <dbReference type="PROSITE" id="PS51736"/>
    </source>
</evidence>
<dbReference type="InterPro" id="IPR050639">
    <property type="entry name" value="SSR_resolvase"/>
</dbReference>
<dbReference type="Pfam" id="PF00239">
    <property type="entry name" value="Resolvase"/>
    <property type="match status" value="1"/>
</dbReference>
<dbReference type="SMART" id="SM00857">
    <property type="entry name" value="Resolvase"/>
    <property type="match status" value="1"/>
</dbReference>
<dbReference type="InterPro" id="IPR011109">
    <property type="entry name" value="DNA_bind_recombinase_dom"/>
</dbReference>
<evidence type="ECO:0000256" key="1">
    <source>
        <dbReference type="SAM" id="Coils"/>
    </source>
</evidence>
<feature type="coiled-coil region" evidence="1">
    <location>
        <begin position="382"/>
        <end position="416"/>
    </location>
</feature>
<dbReference type="InterPro" id="IPR036162">
    <property type="entry name" value="Resolvase-like_N_sf"/>
</dbReference>